<organism evidence="2 3">
    <name type="scientific">Aulographum hederae CBS 113979</name>
    <dbReference type="NCBI Taxonomy" id="1176131"/>
    <lineage>
        <taxon>Eukaryota</taxon>
        <taxon>Fungi</taxon>
        <taxon>Dikarya</taxon>
        <taxon>Ascomycota</taxon>
        <taxon>Pezizomycotina</taxon>
        <taxon>Dothideomycetes</taxon>
        <taxon>Pleosporomycetidae</taxon>
        <taxon>Aulographales</taxon>
        <taxon>Aulographaceae</taxon>
    </lineage>
</organism>
<evidence type="ECO:0000256" key="1">
    <source>
        <dbReference type="SAM" id="MobiDB-lite"/>
    </source>
</evidence>
<protein>
    <submittedName>
        <fullName evidence="2">Uncharacterized protein</fullName>
    </submittedName>
</protein>
<keyword evidence="3" id="KW-1185">Reference proteome</keyword>
<feature type="compositionally biased region" description="Basic and acidic residues" evidence="1">
    <location>
        <begin position="54"/>
        <end position="72"/>
    </location>
</feature>
<reference evidence="2" key="1">
    <citation type="journal article" date="2020" name="Stud. Mycol.">
        <title>101 Dothideomycetes genomes: a test case for predicting lifestyles and emergence of pathogens.</title>
        <authorList>
            <person name="Haridas S."/>
            <person name="Albert R."/>
            <person name="Binder M."/>
            <person name="Bloem J."/>
            <person name="Labutti K."/>
            <person name="Salamov A."/>
            <person name="Andreopoulos B."/>
            <person name="Baker S."/>
            <person name="Barry K."/>
            <person name="Bills G."/>
            <person name="Bluhm B."/>
            <person name="Cannon C."/>
            <person name="Castanera R."/>
            <person name="Culley D."/>
            <person name="Daum C."/>
            <person name="Ezra D."/>
            <person name="Gonzalez J."/>
            <person name="Henrissat B."/>
            <person name="Kuo A."/>
            <person name="Liang C."/>
            <person name="Lipzen A."/>
            <person name="Lutzoni F."/>
            <person name="Magnuson J."/>
            <person name="Mondo S."/>
            <person name="Nolan M."/>
            <person name="Ohm R."/>
            <person name="Pangilinan J."/>
            <person name="Park H.-J."/>
            <person name="Ramirez L."/>
            <person name="Alfaro M."/>
            <person name="Sun H."/>
            <person name="Tritt A."/>
            <person name="Yoshinaga Y."/>
            <person name="Zwiers L.-H."/>
            <person name="Turgeon B."/>
            <person name="Goodwin S."/>
            <person name="Spatafora J."/>
            <person name="Crous P."/>
            <person name="Grigoriev I."/>
        </authorList>
    </citation>
    <scope>NUCLEOTIDE SEQUENCE</scope>
    <source>
        <strain evidence="2">CBS 113979</strain>
    </source>
</reference>
<name>A0A6G1GI39_9PEZI</name>
<evidence type="ECO:0000313" key="2">
    <source>
        <dbReference type="EMBL" id="KAF1980581.1"/>
    </source>
</evidence>
<proteinExistence type="predicted"/>
<gene>
    <name evidence="2" type="ORF">K402DRAFT_344130</name>
</gene>
<dbReference type="AlphaFoldDB" id="A0A6G1GI39"/>
<feature type="region of interest" description="Disordered" evidence="1">
    <location>
        <begin position="40"/>
        <end position="85"/>
    </location>
</feature>
<dbReference type="OrthoDB" id="3695537at2759"/>
<dbReference type="Proteomes" id="UP000800041">
    <property type="component" value="Unassembled WGS sequence"/>
</dbReference>
<evidence type="ECO:0000313" key="3">
    <source>
        <dbReference type="Proteomes" id="UP000800041"/>
    </source>
</evidence>
<accession>A0A6G1GI39</accession>
<feature type="non-terminal residue" evidence="2">
    <location>
        <position position="166"/>
    </location>
</feature>
<dbReference type="EMBL" id="ML977258">
    <property type="protein sequence ID" value="KAF1980581.1"/>
    <property type="molecule type" value="Genomic_DNA"/>
</dbReference>
<sequence length="166" mass="19580">MVDHIQEQLDSRQWRRRRQRLLRKHEFLVATMYKRVAQKVRPVDTTESDGAAPDGRDDWRERAIKRQQEELASKPSEPPSRFDGVLLPRYCQFPRGQRLTPDRQEAIAANLKDLTGEEKDLIMEMLFRREAALAWAFSELGRVQPEVAGPQHIRTIPHKPWQEKNF</sequence>